<dbReference type="Proteomes" id="UP001055811">
    <property type="component" value="Linkage Group LG09"/>
</dbReference>
<gene>
    <name evidence="1" type="ORF">L2E82_48489</name>
</gene>
<reference evidence="2" key="1">
    <citation type="journal article" date="2022" name="Mol. Ecol. Resour.">
        <title>The genomes of chicory, endive, great burdock and yacon provide insights into Asteraceae palaeo-polyploidization history and plant inulin production.</title>
        <authorList>
            <person name="Fan W."/>
            <person name="Wang S."/>
            <person name="Wang H."/>
            <person name="Wang A."/>
            <person name="Jiang F."/>
            <person name="Liu H."/>
            <person name="Zhao H."/>
            <person name="Xu D."/>
            <person name="Zhang Y."/>
        </authorList>
    </citation>
    <scope>NUCLEOTIDE SEQUENCE [LARGE SCALE GENOMIC DNA]</scope>
    <source>
        <strain evidence="2">cv. Punajuju</strain>
    </source>
</reference>
<organism evidence="1 2">
    <name type="scientific">Cichorium intybus</name>
    <name type="common">Chicory</name>
    <dbReference type="NCBI Taxonomy" id="13427"/>
    <lineage>
        <taxon>Eukaryota</taxon>
        <taxon>Viridiplantae</taxon>
        <taxon>Streptophyta</taxon>
        <taxon>Embryophyta</taxon>
        <taxon>Tracheophyta</taxon>
        <taxon>Spermatophyta</taxon>
        <taxon>Magnoliopsida</taxon>
        <taxon>eudicotyledons</taxon>
        <taxon>Gunneridae</taxon>
        <taxon>Pentapetalae</taxon>
        <taxon>asterids</taxon>
        <taxon>campanulids</taxon>
        <taxon>Asterales</taxon>
        <taxon>Asteraceae</taxon>
        <taxon>Cichorioideae</taxon>
        <taxon>Cichorieae</taxon>
        <taxon>Cichoriinae</taxon>
        <taxon>Cichorium</taxon>
    </lineage>
</organism>
<evidence type="ECO:0000313" key="2">
    <source>
        <dbReference type="Proteomes" id="UP001055811"/>
    </source>
</evidence>
<comment type="caution">
    <text evidence="1">The sequence shown here is derived from an EMBL/GenBank/DDBJ whole genome shotgun (WGS) entry which is preliminary data.</text>
</comment>
<accession>A0ACB8YYI7</accession>
<name>A0ACB8YYI7_CICIN</name>
<sequence>MVLTKFSSTRVTKLEMKKPFTWGLVKGVHPGDRVIALHVLTNNEIVDRDGKSGLLSLLKTFDSILAVYQGFCNLKQALRHVVDARRDLGMPDGVLINGKGKTYRIRVSNVGVSTSLNFRCYARAPAWEESLAASVEKFEFAGASPTDLAMIIKNHCSNGAASKGLGFKIDEIVQAWNEMYDVKR</sequence>
<reference evidence="1 2" key="2">
    <citation type="journal article" date="2022" name="Mol. Ecol. Resour.">
        <title>The genomes of chicory, endive, great burdock and yacon provide insights into Asteraceae paleo-polyploidization history and plant inulin production.</title>
        <authorList>
            <person name="Fan W."/>
            <person name="Wang S."/>
            <person name="Wang H."/>
            <person name="Wang A."/>
            <person name="Jiang F."/>
            <person name="Liu H."/>
            <person name="Zhao H."/>
            <person name="Xu D."/>
            <person name="Zhang Y."/>
        </authorList>
    </citation>
    <scope>NUCLEOTIDE SEQUENCE [LARGE SCALE GENOMIC DNA]</scope>
    <source>
        <strain evidence="2">cv. Punajuju</strain>
        <tissue evidence="1">Leaves</tissue>
    </source>
</reference>
<proteinExistence type="predicted"/>
<evidence type="ECO:0000313" key="1">
    <source>
        <dbReference type="EMBL" id="KAI3690463.1"/>
    </source>
</evidence>
<keyword evidence="2" id="KW-1185">Reference proteome</keyword>
<dbReference type="EMBL" id="CM042017">
    <property type="protein sequence ID" value="KAI3690463.1"/>
    <property type="molecule type" value="Genomic_DNA"/>
</dbReference>
<protein>
    <submittedName>
        <fullName evidence="1">Uncharacterized protein</fullName>
    </submittedName>
</protein>